<dbReference type="SMART" id="SM00344">
    <property type="entry name" value="HTH_ASNC"/>
    <property type="match status" value="1"/>
</dbReference>
<dbReference type="PRINTS" id="PR00033">
    <property type="entry name" value="HTHASNC"/>
</dbReference>
<dbReference type="PANTHER" id="PTHR30154:SF53">
    <property type="entry name" value="HTH-TYPE TRANSCRIPTIONAL REGULATOR LRPC"/>
    <property type="match status" value="1"/>
</dbReference>
<dbReference type="InterPro" id="IPR000485">
    <property type="entry name" value="AsnC-type_HTH_dom"/>
</dbReference>
<dbReference type="Pfam" id="PF01037">
    <property type="entry name" value="AsnC_trans_reg"/>
    <property type="match status" value="1"/>
</dbReference>
<evidence type="ECO:0000256" key="3">
    <source>
        <dbReference type="ARBA" id="ARBA00023163"/>
    </source>
</evidence>
<dbReference type="Proteomes" id="UP000184031">
    <property type="component" value="Unassembled WGS sequence"/>
</dbReference>
<evidence type="ECO:0000313" key="5">
    <source>
        <dbReference type="EMBL" id="SFB76300.1"/>
    </source>
</evidence>
<dbReference type="GO" id="GO:0043565">
    <property type="term" value="F:sequence-specific DNA binding"/>
    <property type="evidence" value="ECO:0007669"/>
    <property type="project" value="InterPro"/>
</dbReference>
<evidence type="ECO:0000259" key="4">
    <source>
        <dbReference type="PROSITE" id="PS50956"/>
    </source>
</evidence>
<dbReference type="PROSITE" id="PS00519">
    <property type="entry name" value="HTH_ASNC_1"/>
    <property type="match status" value="1"/>
</dbReference>
<dbReference type="InterPro" id="IPR019888">
    <property type="entry name" value="Tscrpt_reg_AsnC-like"/>
</dbReference>
<dbReference type="InterPro" id="IPR019887">
    <property type="entry name" value="Tscrpt_reg_AsnC/Lrp_C"/>
</dbReference>
<sequence>MNVKFIGYISFYMKIDDLNWQILGHLQRNARESFANIGRKVGLTPPAVAERVKKMEDLGIIEGYKTNISYVMAGHQLTAIIMLRAFMGKLKPFLEKVKSFQEVINCYRITGNENIIMEVVLRDQSHLERFIDELIVYGECRTHIVLSNVVSDAPIKNAKNVK</sequence>
<dbReference type="EMBL" id="FRAT01000002">
    <property type="protein sequence ID" value="SHK34780.1"/>
    <property type="molecule type" value="Genomic_DNA"/>
</dbReference>
<dbReference type="SUPFAM" id="SSF46785">
    <property type="entry name" value="Winged helix' DNA-binding domain"/>
    <property type="match status" value="1"/>
</dbReference>
<keyword evidence="3" id="KW-0804">Transcription</keyword>
<reference evidence="6 7" key="1">
    <citation type="submission" date="2016-11" db="EMBL/GenBank/DDBJ databases">
        <authorList>
            <person name="Varghese N."/>
            <person name="Submissions S."/>
        </authorList>
    </citation>
    <scope>NUCLEOTIDE SEQUENCE [LARGE SCALE GENOMIC DNA]</scope>
    <source>
        <strain evidence="6 7">CGMCC 1.12174</strain>
        <strain evidence="5 8">DSM 26351</strain>
    </source>
</reference>
<keyword evidence="8" id="KW-1185">Reference proteome</keyword>
<evidence type="ECO:0000313" key="7">
    <source>
        <dbReference type="Proteomes" id="UP000184031"/>
    </source>
</evidence>
<name>A0A1M6RQU6_9FLAO</name>
<feature type="domain" description="HTH asnC-type" evidence="4">
    <location>
        <begin position="15"/>
        <end position="76"/>
    </location>
</feature>
<dbReference type="InterPro" id="IPR011008">
    <property type="entry name" value="Dimeric_a/b-barrel"/>
</dbReference>
<dbReference type="InterPro" id="IPR036390">
    <property type="entry name" value="WH_DNA-bd_sf"/>
</dbReference>
<evidence type="ECO:0000313" key="6">
    <source>
        <dbReference type="EMBL" id="SHK34780.1"/>
    </source>
</evidence>
<dbReference type="STRING" id="1055723.SAMN05216293_0848"/>
<evidence type="ECO:0000256" key="2">
    <source>
        <dbReference type="ARBA" id="ARBA00023125"/>
    </source>
</evidence>
<dbReference type="InterPro" id="IPR011991">
    <property type="entry name" value="ArsR-like_HTH"/>
</dbReference>
<protein>
    <submittedName>
        <fullName evidence="6">Lrp/AsnC family transcriptional regulator, leucine-responsive regulatory protein</fullName>
    </submittedName>
</protein>
<dbReference type="GO" id="GO:0006355">
    <property type="term" value="P:regulation of DNA-templated transcription"/>
    <property type="evidence" value="ECO:0007669"/>
    <property type="project" value="UniProtKB-ARBA"/>
</dbReference>
<keyword evidence="2" id="KW-0238">DNA-binding</keyword>
<dbReference type="CDD" id="cd00090">
    <property type="entry name" value="HTH_ARSR"/>
    <property type="match status" value="1"/>
</dbReference>
<organism evidence="6 7">
    <name type="scientific">Flagellimonas taeanensis</name>
    <dbReference type="NCBI Taxonomy" id="1005926"/>
    <lineage>
        <taxon>Bacteria</taxon>
        <taxon>Pseudomonadati</taxon>
        <taxon>Bacteroidota</taxon>
        <taxon>Flavobacteriia</taxon>
        <taxon>Flavobacteriales</taxon>
        <taxon>Flavobacteriaceae</taxon>
        <taxon>Flagellimonas</taxon>
    </lineage>
</organism>
<dbReference type="GO" id="GO:0043200">
    <property type="term" value="P:response to amino acid"/>
    <property type="evidence" value="ECO:0007669"/>
    <property type="project" value="TreeGrafter"/>
</dbReference>
<dbReference type="InterPro" id="IPR036388">
    <property type="entry name" value="WH-like_DNA-bd_sf"/>
</dbReference>
<dbReference type="Gene3D" id="1.10.10.10">
    <property type="entry name" value="Winged helix-like DNA-binding domain superfamily/Winged helix DNA-binding domain"/>
    <property type="match status" value="1"/>
</dbReference>
<gene>
    <name evidence="5" type="ORF">SAMN04487891_102171</name>
    <name evidence="6" type="ORF">SAMN05216293_0848</name>
</gene>
<dbReference type="EMBL" id="FOKU01000002">
    <property type="protein sequence ID" value="SFB76300.1"/>
    <property type="molecule type" value="Genomic_DNA"/>
</dbReference>
<dbReference type="InterPro" id="IPR019885">
    <property type="entry name" value="Tscrpt_reg_HTH_AsnC-type_CS"/>
</dbReference>
<dbReference type="Pfam" id="PF13404">
    <property type="entry name" value="HTH_AsnC-type"/>
    <property type="match status" value="1"/>
</dbReference>
<dbReference type="GO" id="GO:0005829">
    <property type="term" value="C:cytosol"/>
    <property type="evidence" value="ECO:0007669"/>
    <property type="project" value="TreeGrafter"/>
</dbReference>
<dbReference type="Proteomes" id="UP000198940">
    <property type="component" value="Unassembled WGS sequence"/>
</dbReference>
<keyword evidence="1" id="KW-0805">Transcription regulation</keyword>
<accession>A0A1M6RQU6</accession>
<comment type="caution">
    <text evidence="6">The sequence shown here is derived from an EMBL/GenBank/DDBJ whole genome shotgun (WGS) entry which is preliminary data.</text>
</comment>
<evidence type="ECO:0000313" key="8">
    <source>
        <dbReference type="Proteomes" id="UP000198940"/>
    </source>
</evidence>
<evidence type="ECO:0000256" key="1">
    <source>
        <dbReference type="ARBA" id="ARBA00023015"/>
    </source>
</evidence>
<dbReference type="Gene3D" id="3.30.70.920">
    <property type="match status" value="1"/>
</dbReference>
<proteinExistence type="predicted"/>
<dbReference type="PROSITE" id="PS50956">
    <property type="entry name" value="HTH_ASNC_2"/>
    <property type="match status" value="1"/>
</dbReference>
<dbReference type="SUPFAM" id="SSF54909">
    <property type="entry name" value="Dimeric alpha+beta barrel"/>
    <property type="match status" value="1"/>
</dbReference>
<dbReference type="PANTHER" id="PTHR30154">
    <property type="entry name" value="LEUCINE-RESPONSIVE REGULATORY PROTEIN"/>
    <property type="match status" value="1"/>
</dbReference>
<dbReference type="AlphaFoldDB" id="A0A1M6RQU6"/>